<dbReference type="Proteomes" id="UP001066276">
    <property type="component" value="Chromosome 3_1"/>
</dbReference>
<proteinExistence type="predicted"/>
<feature type="compositionally biased region" description="Polar residues" evidence="1">
    <location>
        <begin position="97"/>
        <end position="114"/>
    </location>
</feature>
<keyword evidence="3" id="KW-1185">Reference proteome</keyword>
<organism evidence="2 3">
    <name type="scientific">Pleurodeles waltl</name>
    <name type="common">Iberian ribbed newt</name>
    <dbReference type="NCBI Taxonomy" id="8319"/>
    <lineage>
        <taxon>Eukaryota</taxon>
        <taxon>Metazoa</taxon>
        <taxon>Chordata</taxon>
        <taxon>Craniata</taxon>
        <taxon>Vertebrata</taxon>
        <taxon>Euteleostomi</taxon>
        <taxon>Amphibia</taxon>
        <taxon>Batrachia</taxon>
        <taxon>Caudata</taxon>
        <taxon>Salamandroidea</taxon>
        <taxon>Salamandridae</taxon>
        <taxon>Pleurodelinae</taxon>
        <taxon>Pleurodeles</taxon>
    </lineage>
</organism>
<evidence type="ECO:0000313" key="2">
    <source>
        <dbReference type="EMBL" id="KAJ1184737.1"/>
    </source>
</evidence>
<dbReference type="AlphaFoldDB" id="A0AAV7U755"/>
<sequence length="282" mass="30005">MPNTLPGHQYDRSAGSVMCGRIRGHSDTVAQFVMGAKASRGGSWPVQEGELKLSREKQRRSAGAAGGGNSLRRAQSDVGPGRTATPPAQEEKYLKALTSSAISGVRASPSSPSKSQRRGRLAAPGSAQAGRSRVRRPSNASAQPQCGRQQRCLGSSRSFSQRPWAAGSMYYSYDTLILSFFICDDITIAEVPPQRPGSDGRDGVLAGEDQSARRTPRALLGLRTERDWDSPVCDVGSAERGELRPHSGSRSRRPRPPPASPSARGGENRRDTGSCESGGLSC</sequence>
<reference evidence="2" key="1">
    <citation type="journal article" date="2022" name="bioRxiv">
        <title>Sequencing and chromosome-scale assembly of the giantPleurodeles waltlgenome.</title>
        <authorList>
            <person name="Brown T."/>
            <person name="Elewa A."/>
            <person name="Iarovenko S."/>
            <person name="Subramanian E."/>
            <person name="Araus A.J."/>
            <person name="Petzold A."/>
            <person name="Susuki M."/>
            <person name="Suzuki K.-i.T."/>
            <person name="Hayashi T."/>
            <person name="Toyoda A."/>
            <person name="Oliveira C."/>
            <person name="Osipova E."/>
            <person name="Leigh N.D."/>
            <person name="Simon A."/>
            <person name="Yun M.H."/>
        </authorList>
    </citation>
    <scope>NUCLEOTIDE SEQUENCE</scope>
    <source>
        <strain evidence="2">20211129_DDA</strain>
        <tissue evidence="2">Liver</tissue>
    </source>
</reference>
<evidence type="ECO:0000256" key="1">
    <source>
        <dbReference type="SAM" id="MobiDB-lite"/>
    </source>
</evidence>
<protein>
    <submittedName>
        <fullName evidence="2">Uncharacterized protein</fullName>
    </submittedName>
</protein>
<evidence type="ECO:0000313" key="3">
    <source>
        <dbReference type="Proteomes" id="UP001066276"/>
    </source>
</evidence>
<dbReference type="EMBL" id="JANPWB010000005">
    <property type="protein sequence ID" value="KAJ1184737.1"/>
    <property type="molecule type" value="Genomic_DNA"/>
</dbReference>
<accession>A0AAV7U755</accession>
<feature type="region of interest" description="Disordered" evidence="1">
    <location>
        <begin position="191"/>
        <end position="218"/>
    </location>
</feature>
<gene>
    <name evidence="2" type="ORF">NDU88_001540</name>
</gene>
<feature type="region of interest" description="Disordered" evidence="1">
    <location>
        <begin position="231"/>
        <end position="282"/>
    </location>
</feature>
<feature type="compositionally biased region" description="Polar residues" evidence="1">
    <location>
        <begin position="138"/>
        <end position="158"/>
    </location>
</feature>
<comment type="caution">
    <text evidence="2">The sequence shown here is derived from an EMBL/GenBank/DDBJ whole genome shotgun (WGS) entry which is preliminary data.</text>
</comment>
<name>A0AAV7U755_PLEWA</name>
<feature type="region of interest" description="Disordered" evidence="1">
    <location>
        <begin position="38"/>
        <end position="158"/>
    </location>
</feature>